<feature type="non-terminal residue" evidence="1">
    <location>
        <position position="1"/>
    </location>
</feature>
<proteinExistence type="predicted"/>
<organism evidence="1 2">
    <name type="scientific">Clarias magur</name>
    <name type="common">Asian catfish</name>
    <name type="synonym">Macropteronotus magur</name>
    <dbReference type="NCBI Taxonomy" id="1594786"/>
    <lineage>
        <taxon>Eukaryota</taxon>
        <taxon>Metazoa</taxon>
        <taxon>Chordata</taxon>
        <taxon>Craniata</taxon>
        <taxon>Vertebrata</taxon>
        <taxon>Euteleostomi</taxon>
        <taxon>Actinopterygii</taxon>
        <taxon>Neopterygii</taxon>
        <taxon>Teleostei</taxon>
        <taxon>Ostariophysi</taxon>
        <taxon>Siluriformes</taxon>
        <taxon>Clariidae</taxon>
        <taxon>Clarias</taxon>
    </lineage>
</organism>
<dbReference type="AlphaFoldDB" id="A0A8J4WT59"/>
<gene>
    <name evidence="1" type="primary">zwf</name>
    <name evidence="1" type="ORF">DAT39_020359</name>
</gene>
<protein>
    <submittedName>
        <fullName evidence="1">Tryptophan synthase beta chain</fullName>
    </submittedName>
</protein>
<accession>A0A8J4WT59</accession>
<evidence type="ECO:0000313" key="1">
    <source>
        <dbReference type="EMBL" id="KAF5889937.1"/>
    </source>
</evidence>
<sequence length="63" mass="6826">KERMADGKPFCFISTATCWCPGLRTEPSHHPSIPFPTATTCSRVIGPWLWSPVVMGGGLRPGV</sequence>
<reference evidence="1" key="1">
    <citation type="submission" date="2020-07" db="EMBL/GenBank/DDBJ databases">
        <title>Clarias magur genome sequencing, assembly and annotation.</title>
        <authorList>
            <person name="Kushwaha B."/>
            <person name="Kumar R."/>
            <person name="Das P."/>
            <person name="Joshi C.G."/>
            <person name="Kumar D."/>
            <person name="Nagpure N.S."/>
            <person name="Pandey M."/>
            <person name="Agarwal S."/>
            <person name="Srivastava S."/>
            <person name="Singh M."/>
            <person name="Sahoo L."/>
            <person name="Jayasankar P."/>
            <person name="Meher P.K."/>
            <person name="Koringa P.G."/>
            <person name="Iquebal M.A."/>
            <person name="Das S.P."/>
            <person name="Bit A."/>
            <person name="Patnaik S."/>
            <person name="Patel N."/>
            <person name="Shah T.M."/>
            <person name="Hinsu A."/>
            <person name="Jena J.K."/>
        </authorList>
    </citation>
    <scope>NUCLEOTIDE SEQUENCE</scope>
    <source>
        <strain evidence="1">CIFAMagur01</strain>
        <tissue evidence="1">Testis</tissue>
    </source>
</reference>
<evidence type="ECO:0000313" key="2">
    <source>
        <dbReference type="Proteomes" id="UP000727407"/>
    </source>
</evidence>
<dbReference type="Proteomes" id="UP000727407">
    <property type="component" value="Unassembled WGS sequence"/>
</dbReference>
<keyword evidence="2" id="KW-1185">Reference proteome</keyword>
<name>A0A8J4WT59_CLAMG</name>
<dbReference type="EMBL" id="QNUK01000748">
    <property type="protein sequence ID" value="KAF5889937.1"/>
    <property type="molecule type" value="Genomic_DNA"/>
</dbReference>
<comment type="caution">
    <text evidence="1">The sequence shown here is derived from an EMBL/GenBank/DDBJ whole genome shotgun (WGS) entry which is preliminary data.</text>
</comment>